<evidence type="ECO:0008006" key="4">
    <source>
        <dbReference type="Google" id="ProtNLM"/>
    </source>
</evidence>
<dbReference type="EMBL" id="WAGX01000005">
    <property type="protein sequence ID" value="KAB1438404.1"/>
    <property type="molecule type" value="Genomic_DNA"/>
</dbReference>
<evidence type="ECO:0000313" key="3">
    <source>
        <dbReference type="Proteomes" id="UP000461768"/>
    </source>
</evidence>
<organism evidence="2 3">
    <name type="scientific">Candidatus Galacturonatibacter soehngenii</name>
    <dbReference type="NCBI Taxonomy" id="2307010"/>
    <lineage>
        <taxon>Bacteria</taxon>
        <taxon>Bacillati</taxon>
        <taxon>Bacillota</taxon>
        <taxon>Clostridia</taxon>
        <taxon>Lachnospirales</taxon>
        <taxon>Lachnospiraceae</taxon>
        <taxon>Candidatus Galacturonatibacter</taxon>
    </lineage>
</organism>
<dbReference type="Proteomes" id="UP000461768">
    <property type="component" value="Unassembled WGS sequence"/>
</dbReference>
<protein>
    <recommendedName>
        <fullName evidence="4">CPBP family intramembrane metalloprotease</fullName>
    </recommendedName>
</protein>
<feature type="transmembrane region" description="Helical" evidence="1">
    <location>
        <begin position="17"/>
        <end position="36"/>
    </location>
</feature>
<evidence type="ECO:0000256" key="1">
    <source>
        <dbReference type="SAM" id="Phobius"/>
    </source>
</evidence>
<reference evidence="2 3" key="2">
    <citation type="submission" date="2020-02" db="EMBL/GenBank/DDBJ databases">
        <title>Candidatus Galacturonibacter soehngenii shows hetero-acetogenic catabolism of galacturonic acid but lacks a canonical carbon monoxide dehydrogenase/acetyl-CoA synthase complex.</title>
        <authorList>
            <person name="Diender M."/>
            <person name="Stouten G.R."/>
            <person name="Petersen J.F."/>
            <person name="Nielsen P.H."/>
            <person name="Dueholm M.S."/>
            <person name="Pronk J.T."/>
            <person name="Van Loosdrecht M.C.M."/>
        </authorList>
    </citation>
    <scope>NUCLEOTIDE SEQUENCE [LARGE SCALE GENOMIC DNA]</scope>
    <source>
        <strain evidence="2">GalUA</strain>
    </source>
</reference>
<keyword evidence="1" id="KW-1133">Transmembrane helix</keyword>
<proteinExistence type="predicted"/>
<feature type="transmembrane region" description="Helical" evidence="1">
    <location>
        <begin position="94"/>
        <end position="112"/>
    </location>
</feature>
<feature type="transmembrane region" description="Helical" evidence="1">
    <location>
        <begin position="56"/>
        <end position="73"/>
    </location>
</feature>
<accession>A0A7V7QKN7</accession>
<reference evidence="2 3" key="1">
    <citation type="submission" date="2019-09" db="EMBL/GenBank/DDBJ databases">
        <authorList>
            <person name="Valk L.C."/>
        </authorList>
    </citation>
    <scope>NUCLEOTIDE SEQUENCE [LARGE SCALE GENOMIC DNA]</scope>
    <source>
        <strain evidence="2">GalUA</strain>
    </source>
</reference>
<dbReference type="AlphaFoldDB" id="A0A7V7QKN7"/>
<feature type="transmembrane region" description="Helical" evidence="1">
    <location>
        <begin position="165"/>
        <end position="183"/>
    </location>
</feature>
<feature type="transmembrane region" description="Helical" evidence="1">
    <location>
        <begin position="132"/>
        <end position="153"/>
    </location>
</feature>
<feature type="transmembrane region" description="Helical" evidence="1">
    <location>
        <begin position="189"/>
        <end position="208"/>
    </location>
</feature>
<keyword evidence="3" id="KW-1185">Reference proteome</keyword>
<gene>
    <name evidence="2" type="ORF">F7O84_12740</name>
</gene>
<evidence type="ECO:0000313" key="2">
    <source>
        <dbReference type="EMBL" id="KAB1438404.1"/>
    </source>
</evidence>
<comment type="caution">
    <text evidence="2">The sequence shown here is derived from an EMBL/GenBank/DDBJ whole genome shotgun (WGS) entry which is preliminary data.</text>
</comment>
<keyword evidence="1" id="KW-0812">Transmembrane</keyword>
<sequence length="225" mass="26132">MKGEVLKMNQKKRGFDYLLLSLTAFGGLGIEMLYAYLIEPMVYGKQMQEWSQMQSIIHWTLTCITWGLVAIYLHRTSKKDYGFDLLKRKDSMRVWQYVAVILSIILSIYSSYRSWGGFKVAIEFERKGALLFTFQYIYYAFEIVLVLLIIVFAQKAFEEWFHNKKIPYGGIICGFTWGLVHIITKGSVIIGLEGLLLGFMLGAAYLFVNRDIKKAYLVLLFMFIL</sequence>
<keyword evidence="1" id="KW-0472">Membrane</keyword>
<dbReference type="OrthoDB" id="1929862at2"/>
<name>A0A7V7QKN7_9FIRM</name>